<dbReference type="NCBIfam" id="TIGR00200">
    <property type="entry name" value="cinA_nterm"/>
    <property type="match status" value="1"/>
</dbReference>
<evidence type="ECO:0000256" key="1">
    <source>
        <dbReference type="HAMAP-Rule" id="MF_00226"/>
    </source>
</evidence>
<dbReference type="CDD" id="cd00885">
    <property type="entry name" value="cinA"/>
    <property type="match status" value="1"/>
</dbReference>
<dbReference type="HAMAP" id="MF_00226_B">
    <property type="entry name" value="CinA_B"/>
    <property type="match status" value="1"/>
</dbReference>
<keyword evidence="4" id="KW-1185">Reference proteome</keyword>
<evidence type="ECO:0000259" key="2">
    <source>
        <dbReference type="SMART" id="SM00852"/>
    </source>
</evidence>
<dbReference type="InterPro" id="IPR050101">
    <property type="entry name" value="CinA"/>
</dbReference>
<dbReference type="Gene3D" id="3.90.950.20">
    <property type="entry name" value="CinA-like"/>
    <property type="match status" value="1"/>
</dbReference>
<dbReference type="SUPFAM" id="SSF53218">
    <property type="entry name" value="Molybdenum cofactor biosynthesis proteins"/>
    <property type="match status" value="1"/>
</dbReference>
<comment type="similarity">
    <text evidence="1">Belongs to the CinA family.</text>
</comment>
<proteinExistence type="inferred from homology"/>
<dbReference type="PANTHER" id="PTHR13939">
    <property type="entry name" value="NICOTINAMIDE-NUCLEOTIDE AMIDOHYDROLASE PNCC"/>
    <property type="match status" value="1"/>
</dbReference>
<sequence>MRELKIELVAVGDELLVGDVENTNAGTLGRRLTAAGLRVSGVSTVGDGLDAMIDVLTQAVRRADAVIVSGGLGPTSDDRTREAIAAVAGVRLHRDPAIEDWLRRRYRGMNRTLTALGLQQADVPEGGRSLPNANGSAPGVAVVIGEVAVYAIPGPPHEMIAMTEEQVLPDLLRRAGEPPTRAQRQLLTASIGEGVIAAMLEPLEKELARDGAVEVAYLATAGQTRVKLTSATPGGAAEVDAAAVRARALLGGCVYGEAGDTLAGVVLDLLRGRDATVAVAESLTGGLIAAELTSVPGASASVRGSVTAYATDLKGSVLGVDTDLLAAEGAVHPDVAARMAEGVRDVMSGTYGVATTGVAGPDPQDGKPVGTVYIAVAGPEGTIVLSLLFSGSRGRIREMTTVRALDLLRCVVAGLPAEQDPACTG</sequence>
<dbReference type="AlphaFoldDB" id="A0A401YNX4"/>
<name>A0A401YNX4_9ACTN</name>
<dbReference type="Gene3D" id="3.30.70.2860">
    <property type="match status" value="1"/>
</dbReference>
<dbReference type="RefSeq" id="WP_218042935.1">
    <property type="nucleotide sequence ID" value="NZ_BIFH01000020.1"/>
</dbReference>
<dbReference type="InterPro" id="IPR036653">
    <property type="entry name" value="CinA-like_C"/>
</dbReference>
<accession>A0A401YNX4</accession>
<dbReference type="Proteomes" id="UP000286931">
    <property type="component" value="Unassembled WGS sequence"/>
</dbReference>
<organism evidence="3 4">
    <name type="scientific">Embleya hyalina</name>
    <dbReference type="NCBI Taxonomy" id="516124"/>
    <lineage>
        <taxon>Bacteria</taxon>
        <taxon>Bacillati</taxon>
        <taxon>Actinomycetota</taxon>
        <taxon>Actinomycetes</taxon>
        <taxon>Kitasatosporales</taxon>
        <taxon>Streptomycetaceae</taxon>
        <taxon>Embleya</taxon>
    </lineage>
</organism>
<comment type="caution">
    <text evidence="3">The sequence shown here is derived from an EMBL/GenBank/DDBJ whole genome shotgun (WGS) entry which is preliminary data.</text>
</comment>
<reference evidence="3 4" key="1">
    <citation type="submission" date="2018-12" db="EMBL/GenBank/DDBJ databases">
        <title>Draft genome sequence of Embleya hyalina NBRC 13850T.</title>
        <authorList>
            <person name="Komaki H."/>
            <person name="Hosoyama A."/>
            <person name="Kimura A."/>
            <person name="Ichikawa N."/>
            <person name="Tamura T."/>
        </authorList>
    </citation>
    <scope>NUCLEOTIDE SEQUENCE [LARGE SCALE GENOMIC DNA]</scope>
    <source>
        <strain evidence="3 4">NBRC 13850</strain>
    </source>
</reference>
<dbReference type="SUPFAM" id="SSF142433">
    <property type="entry name" value="CinA-like"/>
    <property type="match status" value="1"/>
</dbReference>
<dbReference type="InterPro" id="IPR008136">
    <property type="entry name" value="CinA_C"/>
</dbReference>
<dbReference type="PANTHER" id="PTHR13939:SF0">
    <property type="entry name" value="NMN AMIDOHYDROLASE-LIKE PROTEIN YFAY"/>
    <property type="match status" value="1"/>
</dbReference>
<dbReference type="InterPro" id="IPR036425">
    <property type="entry name" value="MoaB/Mog-like_dom_sf"/>
</dbReference>
<feature type="domain" description="MoaB/Mog" evidence="2">
    <location>
        <begin position="7"/>
        <end position="174"/>
    </location>
</feature>
<dbReference type="Gene3D" id="3.40.980.10">
    <property type="entry name" value="MoaB/Mog-like domain"/>
    <property type="match status" value="1"/>
</dbReference>
<protein>
    <recommendedName>
        <fullName evidence="1">CinA-like protein</fullName>
    </recommendedName>
</protein>
<dbReference type="NCBIfam" id="TIGR00199">
    <property type="entry name" value="PncC_domain"/>
    <property type="match status" value="1"/>
</dbReference>
<dbReference type="SMART" id="SM00852">
    <property type="entry name" value="MoCF_biosynth"/>
    <property type="match status" value="1"/>
</dbReference>
<evidence type="ECO:0000313" key="3">
    <source>
        <dbReference type="EMBL" id="GCD96342.1"/>
    </source>
</evidence>
<dbReference type="InterPro" id="IPR008135">
    <property type="entry name" value="Competence-induced_CinA"/>
</dbReference>
<dbReference type="Pfam" id="PF02464">
    <property type="entry name" value="CinA"/>
    <property type="match status" value="1"/>
</dbReference>
<evidence type="ECO:0000313" key="4">
    <source>
        <dbReference type="Proteomes" id="UP000286931"/>
    </source>
</evidence>
<dbReference type="PIRSF" id="PIRSF006728">
    <property type="entry name" value="CinA"/>
    <property type="match status" value="1"/>
</dbReference>
<dbReference type="InterPro" id="IPR001453">
    <property type="entry name" value="MoaB/Mog_dom"/>
</dbReference>
<dbReference type="EMBL" id="BIFH01000020">
    <property type="protein sequence ID" value="GCD96342.1"/>
    <property type="molecule type" value="Genomic_DNA"/>
</dbReference>
<gene>
    <name evidence="3" type="ORF">EHYA_04027</name>
</gene>
<dbReference type="Pfam" id="PF00994">
    <property type="entry name" value="MoCF_biosynth"/>
    <property type="match status" value="1"/>
</dbReference>